<evidence type="ECO:0000313" key="1">
    <source>
        <dbReference type="EMBL" id="GAA1176592.1"/>
    </source>
</evidence>
<protein>
    <submittedName>
        <fullName evidence="1">Uncharacterized protein</fullName>
    </submittedName>
</protein>
<dbReference type="RefSeq" id="WP_344277654.1">
    <property type="nucleotide sequence ID" value="NZ_BAAAKV010000032.1"/>
</dbReference>
<sequence length="143" mass="15554">MDPRHARADAQNATYDAKDASLRLLPWTTPDGRPCYLSAAGPDSRMSRLADEVEEDLLASAEHLLADIKSPPAPTSVPDDADPSELRRMVACLVDALRTTLRIAVSRGARLPLSEAAEPCEHRRTEVRAGKVCCDACGQQIYL</sequence>
<keyword evidence="2" id="KW-1185">Reference proteome</keyword>
<reference evidence="1 2" key="1">
    <citation type="journal article" date="2019" name="Int. J. Syst. Evol. Microbiol.">
        <title>The Global Catalogue of Microorganisms (GCM) 10K type strain sequencing project: providing services to taxonomists for standard genome sequencing and annotation.</title>
        <authorList>
            <consortium name="The Broad Institute Genomics Platform"/>
            <consortium name="The Broad Institute Genome Sequencing Center for Infectious Disease"/>
            <person name="Wu L."/>
            <person name="Ma J."/>
        </authorList>
    </citation>
    <scope>NUCLEOTIDE SEQUENCE [LARGE SCALE GENOMIC DNA]</scope>
    <source>
        <strain evidence="1 2">JCM 12696</strain>
    </source>
</reference>
<accession>A0ABN1UWX5</accession>
<organism evidence="1 2">
    <name type="scientific">Streptomyces hebeiensis</name>
    <dbReference type="NCBI Taxonomy" id="229486"/>
    <lineage>
        <taxon>Bacteria</taxon>
        <taxon>Bacillati</taxon>
        <taxon>Actinomycetota</taxon>
        <taxon>Actinomycetes</taxon>
        <taxon>Kitasatosporales</taxon>
        <taxon>Streptomycetaceae</taxon>
        <taxon>Streptomyces</taxon>
    </lineage>
</organism>
<dbReference type="EMBL" id="BAAAKV010000032">
    <property type="protein sequence ID" value="GAA1176592.1"/>
    <property type="molecule type" value="Genomic_DNA"/>
</dbReference>
<name>A0ABN1UWX5_9ACTN</name>
<proteinExistence type="predicted"/>
<gene>
    <name evidence="1" type="ORF">GCM10009654_37230</name>
</gene>
<comment type="caution">
    <text evidence="1">The sequence shown here is derived from an EMBL/GenBank/DDBJ whole genome shotgun (WGS) entry which is preliminary data.</text>
</comment>
<evidence type="ECO:0000313" key="2">
    <source>
        <dbReference type="Proteomes" id="UP001501371"/>
    </source>
</evidence>
<dbReference type="Proteomes" id="UP001501371">
    <property type="component" value="Unassembled WGS sequence"/>
</dbReference>